<evidence type="ECO:0008006" key="7">
    <source>
        <dbReference type="Google" id="ProtNLM"/>
    </source>
</evidence>
<comment type="similarity">
    <text evidence="2">Belongs to the JARID1 histone demethylase family.</text>
</comment>
<evidence type="ECO:0000256" key="4">
    <source>
        <dbReference type="ARBA" id="ARBA00023242"/>
    </source>
</evidence>
<dbReference type="InterPro" id="IPR045109">
    <property type="entry name" value="LSDs-like"/>
</dbReference>
<reference evidence="5 6" key="1">
    <citation type="journal article" date="2024" name="G3 (Bethesda)">
        <title>Genome assembly of Hibiscus sabdariffa L. provides insights into metabolisms of medicinal natural products.</title>
        <authorList>
            <person name="Kim T."/>
        </authorList>
    </citation>
    <scope>NUCLEOTIDE SEQUENCE [LARGE SCALE GENOMIC DNA]</scope>
    <source>
        <strain evidence="5">TK-2024</strain>
        <tissue evidence="5">Old leaves</tissue>
    </source>
</reference>
<evidence type="ECO:0000256" key="3">
    <source>
        <dbReference type="ARBA" id="ARBA00022723"/>
    </source>
</evidence>
<dbReference type="Gene3D" id="2.60.120.650">
    <property type="entry name" value="Cupin"/>
    <property type="match status" value="1"/>
</dbReference>
<dbReference type="EMBL" id="JBBPBM010000004">
    <property type="protein sequence ID" value="KAK8589874.1"/>
    <property type="molecule type" value="Genomic_DNA"/>
</dbReference>
<name>A0ABR2G0S0_9ROSI</name>
<comment type="subcellular location">
    <subcellularLocation>
        <location evidence="1">Nucleus</location>
    </subcellularLocation>
</comment>
<protein>
    <recommendedName>
        <fullName evidence="7">JmjC domain-containing protein</fullName>
    </recommendedName>
</protein>
<comment type="caution">
    <text evidence="5">The sequence shown here is derived from an EMBL/GenBank/DDBJ whole genome shotgun (WGS) entry which is preliminary data.</text>
</comment>
<proteinExistence type="inferred from homology"/>
<organism evidence="5 6">
    <name type="scientific">Hibiscus sabdariffa</name>
    <name type="common">roselle</name>
    <dbReference type="NCBI Taxonomy" id="183260"/>
    <lineage>
        <taxon>Eukaryota</taxon>
        <taxon>Viridiplantae</taxon>
        <taxon>Streptophyta</taxon>
        <taxon>Embryophyta</taxon>
        <taxon>Tracheophyta</taxon>
        <taxon>Spermatophyta</taxon>
        <taxon>Magnoliopsida</taxon>
        <taxon>eudicotyledons</taxon>
        <taxon>Gunneridae</taxon>
        <taxon>Pentapetalae</taxon>
        <taxon>rosids</taxon>
        <taxon>malvids</taxon>
        <taxon>Malvales</taxon>
        <taxon>Malvaceae</taxon>
        <taxon>Malvoideae</taxon>
        <taxon>Hibiscus</taxon>
    </lineage>
</organism>
<keyword evidence="3" id="KW-0479">Metal-binding</keyword>
<dbReference type="PANTHER" id="PTHR12549:SF37">
    <property type="entry name" value="LYSINE-SPECIFIC DEMETHYLASE JMJ26"/>
    <property type="match status" value="1"/>
</dbReference>
<dbReference type="PANTHER" id="PTHR12549">
    <property type="entry name" value="JMJC DOMAIN-CONTAINING HISTONE DEMETHYLATION PROTEIN"/>
    <property type="match status" value="1"/>
</dbReference>
<evidence type="ECO:0000256" key="1">
    <source>
        <dbReference type="ARBA" id="ARBA00004123"/>
    </source>
</evidence>
<keyword evidence="6" id="KW-1185">Reference proteome</keyword>
<evidence type="ECO:0000313" key="6">
    <source>
        <dbReference type="Proteomes" id="UP001472677"/>
    </source>
</evidence>
<keyword evidence="4" id="KW-0539">Nucleus</keyword>
<evidence type="ECO:0000313" key="5">
    <source>
        <dbReference type="EMBL" id="KAK8589874.1"/>
    </source>
</evidence>
<gene>
    <name evidence="5" type="ORF">V6N12_024264</name>
</gene>
<sequence length="202" mass="22973">MVMWRVICEDMNSDVILEMFDVKAIDFLIGCEVEINTQQFFEVCIEGRTYKNLRPKMLKLKDWPPSDKFDNLFPRHCDEFISMLPFQEYTDPRCGILNLAVKLPPGVIKPDLGPKAYIACGIVVELGKGDSVTNLHYDLSDAVNILTHTAEVALSKEQLVAMEKLKLAHKAQDERSVQRDTRKISTFPEVSSELQFLNPPLA</sequence>
<dbReference type="Proteomes" id="UP001472677">
    <property type="component" value="Unassembled WGS sequence"/>
</dbReference>
<accession>A0ABR2G0S0</accession>
<evidence type="ECO:0000256" key="2">
    <source>
        <dbReference type="ARBA" id="ARBA00006801"/>
    </source>
</evidence>